<reference evidence="3" key="1">
    <citation type="journal article" date="2012" name="J. Microbiol. Biotechnol.">
        <title>Ramlibacter ginsenosidimutans sp. nov., with ginsenoside-converting activity.</title>
        <authorList>
            <person name="Wang L."/>
            <person name="An D.S."/>
            <person name="Kim S.G."/>
            <person name="Jin F.X."/>
            <person name="Kim S.C."/>
            <person name="Lee S.T."/>
            <person name="Im W.T."/>
        </authorList>
    </citation>
    <scope>NUCLEOTIDE SEQUENCE</scope>
    <source>
        <strain evidence="3">KACC 17527</strain>
    </source>
</reference>
<feature type="chain" id="PRO_5036759705" evidence="2">
    <location>
        <begin position="29"/>
        <end position="327"/>
    </location>
</feature>
<dbReference type="InterPro" id="IPR006311">
    <property type="entry name" value="TAT_signal"/>
</dbReference>
<dbReference type="PANTHER" id="PTHR42928">
    <property type="entry name" value="TRICARBOXYLATE-BINDING PROTEIN"/>
    <property type="match status" value="1"/>
</dbReference>
<keyword evidence="4" id="KW-1185">Reference proteome</keyword>
<feature type="signal peptide" evidence="2">
    <location>
        <begin position="1"/>
        <end position="28"/>
    </location>
</feature>
<dbReference type="InterPro" id="IPR005064">
    <property type="entry name" value="BUG"/>
</dbReference>
<dbReference type="Proteomes" id="UP000630528">
    <property type="component" value="Unassembled WGS sequence"/>
</dbReference>
<dbReference type="Gene3D" id="3.40.190.150">
    <property type="entry name" value="Bordetella uptake gene, domain 1"/>
    <property type="match status" value="1"/>
</dbReference>
<dbReference type="AlphaFoldDB" id="A0A934TQX1"/>
<reference evidence="3" key="2">
    <citation type="submission" date="2021-01" db="EMBL/GenBank/DDBJ databases">
        <authorList>
            <person name="Kang M."/>
        </authorList>
    </citation>
    <scope>NUCLEOTIDE SEQUENCE</scope>
    <source>
        <strain evidence="3">KACC 17527</strain>
    </source>
</reference>
<dbReference type="InterPro" id="IPR042100">
    <property type="entry name" value="Bug_dom1"/>
</dbReference>
<sequence>MRTPFTRRALLAASGAAALLGCATAAQAQSFPAKPVHLVVTYPPGGSSDLMARIMGEKLSEVWKQPVIIENRPGAAGSIGMDYAARQPGDGYTFVIGNLGPALVNPIIQKVPYSMEKDFVPVSLVATGPNILVVPMASPYKTLADLVNAARAKPGVISFGTSGPGSMSHLSGELLIRQAGIKLNAVPYKGGILAVNDVVAGHLDMIVSDALPVSQFIKANRVRPLAITSDKRSRLFPDIPTFGEGGVPGLVADNWWGVYLPTGTPAPVVAAYQQALAKVMAEPDVKEKFAQLGVEAMATSPSEFRSFLAAEHAKYSKLVADNGIKGE</sequence>
<dbReference type="Pfam" id="PF03401">
    <property type="entry name" value="TctC"/>
    <property type="match status" value="1"/>
</dbReference>
<dbReference type="EMBL" id="JAEPWM010000002">
    <property type="protein sequence ID" value="MBK6005922.1"/>
    <property type="molecule type" value="Genomic_DNA"/>
</dbReference>
<dbReference type="CDD" id="cd07012">
    <property type="entry name" value="PBP2_Bug_TTT"/>
    <property type="match status" value="1"/>
</dbReference>
<proteinExistence type="inferred from homology"/>
<dbReference type="RefSeq" id="WP_201167845.1">
    <property type="nucleotide sequence ID" value="NZ_JAEPWM010000002.1"/>
</dbReference>
<dbReference type="PIRSF" id="PIRSF017082">
    <property type="entry name" value="YflP"/>
    <property type="match status" value="1"/>
</dbReference>
<name>A0A934TQX1_9BURK</name>
<keyword evidence="2" id="KW-0732">Signal</keyword>
<dbReference type="Gene3D" id="3.40.190.10">
    <property type="entry name" value="Periplasmic binding protein-like II"/>
    <property type="match status" value="1"/>
</dbReference>
<dbReference type="PANTHER" id="PTHR42928:SF5">
    <property type="entry name" value="BLR1237 PROTEIN"/>
    <property type="match status" value="1"/>
</dbReference>
<evidence type="ECO:0000313" key="3">
    <source>
        <dbReference type="EMBL" id="MBK6005922.1"/>
    </source>
</evidence>
<comment type="caution">
    <text evidence="3">The sequence shown here is derived from an EMBL/GenBank/DDBJ whole genome shotgun (WGS) entry which is preliminary data.</text>
</comment>
<accession>A0A934TQX1</accession>
<gene>
    <name evidence="3" type="ORF">JJB11_07425</name>
</gene>
<dbReference type="SUPFAM" id="SSF53850">
    <property type="entry name" value="Periplasmic binding protein-like II"/>
    <property type="match status" value="1"/>
</dbReference>
<evidence type="ECO:0000256" key="2">
    <source>
        <dbReference type="SAM" id="SignalP"/>
    </source>
</evidence>
<organism evidence="3 4">
    <name type="scientific">Ramlibacter ginsenosidimutans</name>
    <dbReference type="NCBI Taxonomy" id="502333"/>
    <lineage>
        <taxon>Bacteria</taxon>
        <taxon>Pseudomonadati</taxon>
        <taxon>Pseudomonadota</taxon>
        <taxon>Betaproteobacteria</taxon>
        <taxon>Burkholderiales</taxon>
        <taxon>Comamonadaceae</taxon>
        <taxon>Ramlibacter</taxon>
    </lineage>
</organism>
<dbReference type="PROSITE" id="PS51318">
    <property type="entry name" value="TAT"/>
    <property type="match status" value="1"/>
</dbReference>
<dbReference type="PROSITE" id="PS51257">
    <property type="entry name" value="PROKAR_LIPOPROTEIN"/>
    <property type="match status" value="1"/>
</dbReference>
<evidence type="ECO:0000313" key="4">
    <source>
        <dbReference type="Proteomes" id="UP000630528"/>
    </source>
</evidence>
<protein>
    <submittedName>
        <fullName evidence="3">Tripartite tricarboxylate transporter substrate binding protein</fullName>
    </submittedName>
</protein>
<evidence type="ECO:0000256" key="1">
    <source>
        <dbReference type="ARBA" id="ARBA00006987"/>
    </source>
</evidence>
<comment type="similarity">
    <text evidence="1">Belongs to the UPF0065 (bug) family.</text>
</comment>